<evidence type="ECO:0000259" key="8">
    <source>
        <dbReference type="PROSITE" id="PS50110"/>
    </source>
</evidence>
<dbReference type="NCBIfam" id="NF001965">
    <property type="entry name" value="PRK00742.1"/>
    <property type="match status" value="1"/>
</dbReference>
<dbReference type="Proteomes" id="UP000676565">
    <property type="component" value="Unassembled WGS sequence"/>
</dbReference>
<dbReference type="InterPro" id="IPR011006">
    <property type="entry name" value="CheY-like_superfamily"/>
</dbReference>
<dbReference type="Gene3D" id="3.40.50.180">
    <property type="entry name" value="Methylesterase CheB, C-terminal domain"/>
    <property type="match status" value="1"/>
</dbReference>
<keyword evidence="3 5" id="KW-0378">Hydrolase</keyword>
<dbReference type="InterPro" id="IPR001789">
    <property type="entry name" value="Sig_transdc_resp-reg_receiver"/>
</dbReference>
<evidence type="ECO:0000313" key="11">
    <source>
        <dbReference type="Proteomes" id="UP000676565"/>
    </source>
</evidence>
<comment type="subcellular location">
    <subcellularLocation>
        <location evidence="5">Cytoplasm</location>
    </subcellularLocation>
</comment>
<feature type="domain" description="Response regulatory" evidence="8">
    <location>
        <begin position="5"/>
        <end position="123"/>
    </location>
</feature>
<proteinExistence type="inferred from homology"/>
<evidence type="ECO:0000256" key="5">
    <source>
        <dbReference type="HAMAP-Rule" id="MF_00099"/>
    </source>
</evidence>
<dbReference type="HAMAP" id="MF_00099">
    <property type="entry name" value="CheB_chemtxs"/>
    <property type="match status" value="1"/>
</dbReference>
<feature type="modified residue" description="4-aspartylphosphate" evidence="5 7">
    <location>
        <position position="56"/>
    </location>
</feature>
<dbReference type="EMBL" id="JAGKQQ010000001">
    <property type="protein sequence ID" value="MBP3954224.1"/>
    <property type="molecule type" value="Genomic_DNA"/>
</dbReference>
<dbReference type="PROSITE" id="PS50110">
    <property type="entry name" value="RESPONSE_REGULATORY"/>
    <property type="match status" value="1"/>
</dbReference>
<dbReference type="PANTHER" id="PTHR42872:SF6">
    <property type="entry name" value="PROTEIN-GLUTAMATE METHYLESTERASE_PROTEIN-GLUTAMINE GLUTAMINASE"/>
    <property type="match status" value="1"/>
</dbReference>
<dbReference type="EC" id="3.1.1.61" evidence="5"/>
<dbReference type="CDD" id="cd16432">
    <property type="entry name" value="CheB_Rec"/>
    <property type="match status" value="1"/>
</dbReference>
<organism evidence="10 11">
    <name type="scientific">Gemmata palustris</name>
    <dbReference type="NCBI Taxonomy" id="2822762"/>
    <lineage>
        <taxon>Bacteria</taxon>
        <taxon>Pseudomonadati</taxon>
        <taxon>Planctomycetota</taxon>
        <taxon>Planctomycetia</taxon>
        <taxon>Gemmatales</taxon>
        <taxon>Gemmataceae</taxon>
        <taxon>Gemmata</taxon>
    </lineage>
</organism>
<evidence type="ECO:0000313" key="10">
    <source>
        <dbReference type="EMBL" id="MBP3954224.1"/>
    </source>
</evidence>
<evidence type="ECO:0000256" key="6">
    <source>
        <dbReference type="PROSITE-ProRule" id="PRU00050"/>
    </source>
</evidence>
<dbReference type="RefSeq" id="WP_210652365.1">
    <property type="nucleotide sequence ID" value="NZ_JAGKQQ010000001.1"/>
</dbReference>
<keyword evidence="5 7" id="KW-0597">Phosphoprotein</keyword>
<reference evidence="10 11" key="1">
    <citation type="submission" date="2021-04" db="EMBL/GenBank/DDBJ databases">
        <authorList>
            <person name="Ivanova A."/>
        </authorList>
    </citation>
    <scope>NUCLEOTIDE SEQUENCE [LARGE SCALE GENOMIC DNA]</scope>
    <source>
        <strain evidence="10 11">G18</strain>
    </source>
</reference>
<feature type="domain" description="CheB-type methylesterase" evidence="9">
    <location>
        <begin position="171"/>
        <end position="363"/>
    </location>
</feature>
<evidence type="ECO:0000256" key="7">
    <source>
        <dbReference type="PROSITE-ProRule" id="PRU00169"/>
    </source>
</evidence>
<evidence type="ECO:0000259" key="9">
    <source>
        <dbReference type="PROSITE" id="PS50122"/>
    </source>
</evidence>
<evidence type="ECO:0000256" key="2">
    <source>
        <dbReference type="ARBA" id="ARBA00022500"/>
    </source>
</evidence>
<comment type="similarity">
    <text evidence="5">Belongs to the CheB family.</text>
</comment>
<gene>
    <name evidence="5" type="primary">cheB</name>
    <name evidence="10" type="ORF">J8F10_02800</name>
</gene>
<feature type="active site" evidence="5 6">
    <location>
        <position position="209"/>
    </location>
</feature>
<keyword evidence="1 5" id="KW-0963">Cytoplasm</keyword>
<evidence type="ECO:0000256" key="4">
    <source>
        <dbReference type="ARBA" id="ARBA00048267"/>
    </source>
</evidence>
<evidence type="ECO:0000256" key="3">
    <source>
        <dbReference type="ARBA" id="ARBA00022801"/>
    </source>
</evidence>
<dbReference type="PROSITE" id="PS50122">
    <property type="entry name" value="CHEB"/>
    <property type="match status" value="1"/>
</dbReference>
<sequence length="367" mass="38387">MSKIRVLVVDDSALFRRMVTEELSADPALEVVGTAANGKIALTKLSQVKPDVVLLDVEMPELDGLATLREIRKKDPRLPVIMFSALTERGATETLEALSLGATEYFTKPAATGGLGDSLRIIRDELIPEIKAICGSRVQLAPPGLHRSAGLTPPSTRRPGAGPSGAFAALPARVDVVAVAASTGGPSALTTLFAGLPADLAVPVLIVQHMPPVFTGLLAQRLSAQNPLPIAEGLADEPLAPGRAWLAPGDYHMGVERNATGVKLVIERSAQENSCRPAADVLFRSVARVYGPNVLAVVLTGMGQDGLRGCEAVKAAGGQVVVQDEATSVVWGMPGFVARAGLADKVLPLALIAPEIVRRLRAGREAR</sequence>
<comment type="PTM">
    <text evidence="5">Phosphorylated by CheA. Phosphorylation of the N-terminal regulatory domain activates the methylesterase activity.</text>
</comment>
<dbReference type="SMART" id="SM00448">
    <property type="entry name" value="REC"/>
    <property type="match status" value="1"/>
</dbReference>
<name>A0ABS5BKL2_9BACT</name>
<comment type="function">
    <text evidence="5">Involved in chemotaxis. Part of a chemotaxis signal transduction system that modulates chemotaxis in response to various stimuli. Catalyzes the demethylation of specific methylglutamate residues introduced into the chemoreceptors (methyl-accepting chemotaxis proteins or MCP) by CheR. Also mediates the irreversible deamidation of specific glutamine residues to glutamic acid.</text>
</comment>
<accession>A0ABS5BKL2</accession>
<dbReference type="PANTHER" id="PTHR42872">
    <property type="entry name" value="PROTEIN-GLUTAMATE METHYLESTERASE/PROTEIN-GLUTAMINE GLUTAMINASE"/>
    <property type="match status" value="1"/>
</dbReference>
<comment type="caution">
    <text evidence="10">The sequence shown here is derived from an EMBL/GenBank/DDBJ whole genome shotgun (WGS) entry which is preliminary data.</text>
</comment>
<evidence type="ECO:0000256" key="1">
    <source>
        <dbReference type="ARBA" id="ARBA00022490"/>
    </source>
</evidence>
<comment type="catalytic activity">
    <reaction evidence="5">
        <text>L-glutaminyl-[protein] + H2O = L-glutamyl-[protein] + NH4(+)</text>
        <dbReference type="Rhea" id="RHEA:16441"/>
        <dbReference type="Rhea" id="RHEA-COMP:10207"/>
        <dbReference type="Rhea" id="RHEA-COMP:10208"/>
        <dbReference type="ChEBI" id="CHEBI:15377"/>
        <dbReference type="ChEBI" id="CHEBI:28938"/>
        <dbReference type="ChEBI" id="CHEBI:29973"/>
        <dbReference type="ChEBI" id="CHEBI:30011"/>
        <dbReference type="EC" id="3.5.1.44"/>
    </reaction>
</comment>
<dbReference type="CDD" id="cd17541">
    <property type="entry name" value="REC_CheB-like"/>
    <property type="match status" value="1"/>
</dbReference>
<dbReference type="SUPFAM" id="SSF52738">
    <property type="entry name" value="Methylesterase CheB, C-terminal domain"/>
    <property type="match status" value="1"/>
</dbReference>
<dbReference type="EC" id="3.5.1.44" evidence="5"/>
<dbReference type="SUPFAM" id="SSF52172">
    <property type="entry name" value="CheY-like"/>
    <property type="match status" value="1"/>
</dbReference>
<dbReference type="Gene3D" id="3.40.50.2300">
    <property type="match status" value="1"/>
</dbReference>
<protein>
    <recommendedName>
        <fullName evidence="5">Protein-glutamate methylesterase/protein-glutamine glutaminase</fullName>
        <ecNumber evidence="5">3.1.1.61</ecNumber>
        <ecNumber evidence="5">3.5.1.44</ecNumber>
    </recommendedName>
</protein>
<feature type="active site" evidence="5 6">
    <location>
        <position position="305"/>
    </location>
</feature>
<comment type="domain">
    <text evidence="5">Contains a C-terminal catalytic domain, and an N-terminal region which modulates catalytic activity.</text>
</comment>
<feature type="active site" evidence="5 6">
    <location>
        <position position="182"/>
    </location>
</feature>
<dbReference type="PIRSF" id="PIRSF000876">
    <property type="entry name" value="RR_chemtxs_CheB"/>
    <property type="match status" value="1"/>
</dbReference>
<dbReference type="InterPro" id="IPR008248">
    <property type="entry name" value="CheB-like"/>
</dbReference>
<keyword evidence="11" id="KW-1185">Reference proteome</keyword>
<comment type="catalytic activity">
    <reaction evidence="4 5">
        <text>[protein]-L-glutamate 5-O-methyl ester + H2O = L-glutamyl-[protein] + methanol + H(+)</text>
        <dbReference type="Rhea" id="RHEA:23236"/>
        <dbReference type="Rhea" id="RHEA-COMP:10208"/>
        <dbReference type="Rhea" id="RHEA-COMP:10311"/>
        <dbReference type="ChEBI" id="CHEBI:15377"/>
        <dbReference type="ChEBI" id="CHEBI:15378"/>
        <dbReference type="ChEBI" id="CHEBI:17790"/>
        <dbReference type="ChEBI" id="CHEBI:29973"/>
        <dbReference type="ChEBI" id="CHEBI:82795"/>
        <dbReference type="EC" id="3.1.1.61"/>
    </reaction>
</comment>
<keyword evidence="2 5" id="KW-0145">Chemotaxis</keyword>
<dbReference type="InterPro" id="IPR035909">
    <property type="entry name" value="CheB_C"/>
</dbReference>
<dbReference type="Pfam" id="PF00072">
    <property type="entry name" value="Response_reg"/>
    <property type="match status" value="1"/>
</dbReference>
<dbReference type="Pfam" id="PF01339">
    <property type="entry name" value="CheB_methylest"/>
    <property type="match status" value="1"/>
</dbReference>
<dbReference type="InterPro" id="IPR000673">
    <property type="entry name" value="Sig_transdc_resp-reg_Me-estase"/>
</dbReference>